<dbReference type="SUPFAM" id="SSF48179">
    <property type="entry name" value="6-phosphogluconate dehydrogenase C-terminal domain-like"/>
    <property type="match status" value="1"/>
</dbReference>
<dbReference type="InterPro" id="IPR037108">
    <property type="entry name" value="TM1727-like_C_sf"/>
</dbReference>
<dbReference type="Pfam" id="PF10728">
    <property type="entry name" value="DUF2520"/>
    <property type="match status" value="1"/>
</dbReference>
<organism evidence="2">
    <name type="scientific">Clostridium butyricum</name>
    <dbReference type="NCBI Taxonomy" id="1492"/>
    <lineage>
        <taxon>Bacteria</taxon>
        <taxon>Bacillati</taxon>
        <taxon>Bacillota</taxon>
        <taxon>Clostridia</taxon>
        <taxon>Eubacteriales</taxon>
        <taxon>Clostridiaceae</taxon>
        <taxon>Clostridium</taxon>
    </lineage>
</organism>
<sequence length="339" mass="38241">MELYQTFFIRIYLQLISMRMRLKLGCCITLNGGDTIKIGFIGPGKVGVNLGRYFTHKRIKISGFYGNNSKEASEITNSKSYDNYEEIIKDSNILFITTPDDIISIIDREISKFDLKNKSICHASGSLKSTILSNAKLSGALIYSIHPMFAFSNKNMSIKKLEQIYFSIEGDLKNENINDFPVISLMNHIGNKYFIRNIEDSVKYHLANVFVSNLVLSLIDIGTGYLKELGLSEEHALNALFPLIEGNLESIHKNGFVKSLTGPVVRGDIKTINRHLESLNDEDTELYKSLSLNLLRLAEKQNSNIEENHCLNLTNGNEENALNTSKKNMELFRLLGGIE</sequence>
<dbReference type="InterPro" id="IPR008927">
    <property type="entry name" value="6-PGluconate_DH-like_C_sf"/>
</dbReference>
<dbReference type="PANTHER" id="PTHR40459">
    <property type="entry name" value="CONSERVED HYPOTHETICAL ALANINE AND LEUCINE RICH PROTEIN"/>
    <property type="match status" value="1"/>
</dbReference>
<evidence type="ECO:0000313" key="2">
    <source>
        <dbReference type="EMBL" id="VYU69314.1"/>
    </source>
</evidence>
<dbReference type="Gene3D" id="1.10.1040.20">
    <property type="entry name" value="ProC-like, C-terminal domain"/>
    <property type="match status" value="1"/>
</dbReference>
<accession>A0A6N3GXI5</accession>
<dbReference type="InterPro" id="IPR018931">
    <property type="entry name" value="DUF2520"/>
</dbReference>
<feature type="domain" description="DUF2520" evidence="1">
    <location>
        <begin position="164"/>
        <end position="292"/>
    </location>
</feature>
<dbReference type="InterPro" id="IPR036291">
    <property type="entry name" value="NAD(P)-bd_dom_sf"/>
</dbReference>
<gene>
    <name evidence="2" type="ORF">CBLFYP62_03376</name>
</gene>
<dbReference type="EMBL" id="CACRTU010000042">
    <property type="protein sequence ID" value="VYU69314.1"/>
    <property type="molecule type" value="Genomic_DNA"/>
</dbReference>
<proteinExistence type="predicted"/>
<evidence type="ECO:0000259" key="1">
    <source>
        <dbReference type="Pfam" id="PF10728"/>
    </source>
</evidence>
<dbReference type="Gene3D" id="3.40.50.720">
    <property type="entry name" value="NAD(P)-binding Rossmann-like Domain"/>
    <property type="match status" value="1"/>
</dbReference>
<dbReference type="PANTHER" id="PTHR40459:SF1">
    <property type="entry name" value="CONSERVED HYPOTHETICAL ALANINE AND LEUCINE RICH PROTEIN"/>
    <property type="match status" value="1"/>
</dbReference>
<protein>
    <submittedName>
        <fullName evidence="2">Rossmann-like domain protein</fullName>
    </submittedName>
</protein>
<name>A0A6N3GXI5_CLOBU</name>
<dbReference type="AlphaFoldDB" id="A0A6N3GXI5"/>
<reference evidence="2" key="1">
    <citation type="submission" date="2019-11" db="EMBL/GenBank/DDBJ databases">
        <authorList>
            <person name="Feng L."/>
        </authorList>
    </citation>
    <scope>NUCLEOTIDE SEQUENCE</scope>
    <source>
        <strain evidence="2">CButyricumLFYP62</strain>
    </source>
</reference>
<dbReference type="RefSeq" id="WP_421757387.1">
    <property type="nucleotide sequence ID" value="NZ_CACRTU010000042.1"/>
</dbReference>
<dbReference type="SUPFAM" id="SSF51735">
    <property type="entry name" value="NAD(P)-binding Rossmann-fold domains"/>
    <property type="match status" value="1"/>
</dbReference>